<accession>A0A9W6C797</accession>
<proteinExistence type="predicted"/>
<comment type="caution">
    <text evidence="2">The sequence shown here is derived from an EMBL/GenBank/DDBJ whole genome shotgun (WGS) entry which is preliminary data.</text>
</comment>
<keyword evidence="1" id="KW-1133">Transmembrane helix</keyword>
<keyword evidence="1" id="KW-0812">Transmembrane</keyword>
<dbReference type="EMBL" id="BSCH01000001">
    <property type="protein sequence ID" value="GLG88653.1"/>
    <property type="molecule type" value="Genomic_DNA"/>
</dbReference>
<protein>
    <recommendedName>
        <fullName evidence="4">DUF624 domain-containing protein</fullName>
    </recommendedName>
</protein>
<evidence type="ECO:0000256" key="1">
    <source>
        <dbReference type="SAM" id="Phobius"/>
    </source>
</evidence>
<reference evidence="2" key="2">
    <citation type="submission" date="2022-11" db="EMBL/GenBank/DDBJ databases">
        <title>Draft genome sequence of Sellimonas catena strain 18CBH55.</title>
        <authorList>
            <person name="Atsushi H."/>
            <person name="Moriya O."/>
            <person name="Mitsuo S."/>
        </authorList>
    </citation>
    <scope>NUCLEOTIDE SEQUENCE</scope>
    <source>
        <strain evidence="2">18CBH55</strain>
    </source>
</reference>
<organism evidence="2 3">
    <name type="scientific">Sellimonas catena</name>
    <dbReference type="NCBI Taxonomy" id="2994035"/>
    <lineage>
        <taxon>Bacteria</taxon>
        <taxon>Bacillati</taxon>
        <taxon>Bacillota</taxon>
        <taxon>Clostridia</taxon>
        <taxon>Lachnospirales</taxon>
        <taxon>Lachnospiraceae</taxon>
        <taxon>Sellimonas</taxon>
    </lineage>
</organism>
<dbReference type="PROSITE" id="PS51257">
    <property type="entry name" value="PROKAR_LIPOPROTEIN"/>
    <property type="match status" value="1"/>
</dbReference>
<keyword evidence="1" id="KW-0472">Membrane</keyword>
<dbReference type="Pfam" id="PF04854">
    <property type="entry name" value="DUF624"/>
    <property type="match status" value="1"/>
</dbReference>
<gene>
    <name evidence="2" type="primary">yesL</name>
    <name evidence="2" type="ORF">Selli2_00790</name>
</gene>
<dbReference type="RefSeq" id="WP_281844186.1">
    <property type="nucleotide sequence ID" value="NZ_BSCH01000001.1"/>
</dbReference>
<name>A0A9W6C797_9FIRM</name>
<dbReference type="Proteomes" id="UP001145094">
    <property type="component" value="Unassembled WGS sequence"/>
</dbReference>
<feature type="transmembrane region" description="Helical" evidence="1">
    <location>
        <begin position="150"/>
        <end position="169"/>
    </location>
</feature>
<feature type="transmembrane region" description="Helical" evidence="1">
    <location>
        <begin position="76"/>
        <end position="94"/>
    </location>
</feature>
<evidence type="ECO:0000313" key="3">
    <source>
        <dbReference type="Proteomes" id="UP001145094"/>
    </source>
</evidence>
<reference evidence="2" key="1">
    <citation type="submission" date="2022-11" db="EMBL/GenBank/DDBJ databases">
        <title>Draft genome sequence of Sellimonas catena strain 18CBH55.</title>
        <authorList>
            <person name="Hisatomi A."/>
            <person name="Ohkuma M."/>
            <person name="Sakamoto M."/>
        </authorList>
    </citation>
    <scope>NUCLEOTIDE SEQUENCE</scope>
    <source>
        <strain evidence="2">18CBH55</strain>
    </source>
</reference>
<evidence type="ECO:0000313" key="2">
    <source>
        <dbReference type="EMBL" id="GLG88653.1"/>
    </source>
</evidence>
<feature type="transmembrane region" description="Helical" evidence="1">
    <location>
        <begin position="106"/>
        <end position="129"/>
    </location>
</feature>
<evidence type="ECO:0008006" key="4">
    <source>
        <dbReference type="Google" id="ProtNLM"/>
    </source>
</evidence>
<dbReference type="AlphaFoldDB" id="A0A9W6C797"/>
<feature type="transmembrane region" description="Helical" evidence="1">
    <location>
        <begin position="175"/>
        <end position="198"/>
    </location>
</feature>
<feature type="transmembrane region" description="Helical" evidence="1">
    <location>
        <begin position="22"/>
        <end position="45"/>
    </location>
</feature>
<dbReference type="InterPro" id="IPR006938">
    <property type="entry name" value="DUF624"/>
</dbReference>
<reference evidence="2" key="3">
    <citation type="journal article" date="2023" name="Int. J. Syst. Evol. Microbiol.">
        <title>Sellimonas catena sp. nov., isolated from human faeces.</title>
        <authorList>
            <person name="Hisatomi A."/>
            <person name="Ohkuma M."/>
            <person name="Sakamoto M."/>
        </authorList>
    </citation>
    <scope>NUCLEOTIDE SEQUENCE</scope>
    <source>
        <strain evidence="2">18CBH55</strain>
    </source>
</reference>
<sequence length="215" mass="24357">MSRLFSLENPFMQFLSKVCDMLILNVVFIFSCIPLFTIGASLSALNTIALKLVRREEPYIVKGFFKAFAANFKQSTIVWLLSVAVFLFFRYDYIIAASVGGTMFRVIQLLLLMIILVFAAAFLYVFPIISHYICTTKQAVRNAFLMSIGHLPYTLIMFAYFALIGFLLTASTTTFGLVIAISMICGFSVTAYMCCILFNRIFKKYDPEEEKEAAE</sequence>